<reference evidence="4" key="1">
    <citation type="submission" date="2021-04" db="EMBL/GenBank/DDBJ databases">
        <authorList>
            <consortium name="Molecular Ecology Group"/>
        </authorList>
    </citation>
    <scope>NUCLEOTIDE SEQUENCE</scope>
</reference>
<evidence type="ECO:0000259" key="3">
    <source>
        <dbReference type="PROSITE" id="PS50238"/>
    </source>
</evidence>
<dbReference type="PROSITE" id="PS50238">
    <property type="entry name" value="RHOGAP"/>
    <property type="match status" value="1"/>
</dbReference>
<dbReference type="InterPro" id="IPR000198">
    <property type="entry name" value="RhoGAP_dom"/>
</dbReference>
<comment type="caution">
    <text evidence="4">The sequence shown here is derived from an EMBL/GenBank/DDBJ whole genome shotgun (WGS) entry which is preliminary data.</text>
</comment>
<dbReference type="PANTHER" id="PTHR45808:SF2">
    <property type="entry name" value="RHO GTPASE-ACTIVATING PROTEIN 68F"/>
    <property type="match status" value="1"/>
</dbReference>
<dbReference type="AlphaFoldDB" id="A0A8S3ZHN8"/>
<dbReference type="SUPFAM" id="SSF48350">
    <property type="entry name" value="GTPase activation domain, GAP"/>
    <property type="match status" value="1"/>
</dbReference>
<evidence type="ECO:0000259" key="2">
    <source>
        <dbReference type="PROSITE" id="PS50191"/>
    </source>
</evidence>
<dbReference type="InterPro" id="IPR001251">
    <property type="entry name" value="CRAL-TRIO_dom"/>
</dbReference>
<dbReference type="Proteomes" id="UP000678393">
    <property type="component" value="Unassembled WGS sequence"/>
</dbReference>
<dbReference type="GO" id="GO:2001136">
    <property type="term" value="P:negative regulation of endocytic recycling"/>
    <property type="evidence" value="ECO:0007669"/>
    <property type="project" value="TreeGrafter"/>
</dbReference>
<dbReference type="GO" id="GO:0005096">
    <property type="term" value="F:GTPase activator activity"/>
    <property type="evidence" value="ECO:0007669"/>
    <property type="project" value="TreeGrafter"/>
</dbReference>
<feature type="domain" description="Rho-GAP" evidence="3">
    <location>
        <begin position="281"/>
        <end position="381"/>
    </location>
</feature>
<dbReference type="GO" id="GO:0007264">
    <property type="term" value="P:small GTPase-mediated signal transduction"/>
    <property type="evidence" value="ECO:0007669"/>
    <property type="project" value="TreeGrafter"/>
</dbReference>
<feature type="compositionally biased region" description="Acidic residues" evidence="1">
    <location>
        <begin position="29"/>
        <end position="50"/>
    </location>
</feature>
<gene>
    <name evidence="4" type="ORF">CUNI_LOCUS12009</name>
</gene>
<organism evidence="4 5">
    <name type="scientific">Candidula unifasciata</name>
    <dbReference type="NCBI Taxonomy" id="100452"/>
    <lineage>
        <taxon>Eukaryota</taxon>
        <taxon>Metazoa</taxon>
        <taxon>Spiralia</taxon>
        <taxon>Lophotrochozoa</taxon>
        <taxon>Mollusca</taxon>
        <taxon>Gastropoda</taxon>
        <taxon>Heterobranchia</taxon>
        <taxon>Euthyneura</taxon>
        <taxon>Panpulmonata</taxon>
        <taxon>Eupulmonata</taxon>
        <taxon>Stylommatophora</taxon>
        <taxon>Helicina</taxon>
        <taxon>Helicoidea</taxon>
        <taxon>Geomitridae</taxon>
        <taxon>Candidula</taxon>
    </lineage>
</organism>
<feature type="region of interest" description="Disordered" evidence="1">
    <location>
        <begin position="1"/>
        <end position="55"/>
    </location>
</feature>
<dbReference type="Pfam" id="PF00620">
    <property type="entry name" value="RhoGAP"/>
    <property type="match status" value="1"/>
</dbReference>
<keyword evidence="5" id="KW-1185">Reference proteome</keyword>
<feature type="compositionally biased region" description="Polar residues" evidence="1">
    <location>
        <begin position="1"/>
        <end position="18"/>
    </location>
</feature>
<evidence type="ECO:0008006" key="6">
    <source>
        <dbReference type="Google" id="ProtNLM"/>
    </source>
</evidence>
<name>A0A8S3ZHN8_9EUPU</name>
<proteinExistence type="predicted"/>
<dbReference type="SUPFAM" id="SSF52087">
    <property type="entry name" value="CRAL/TRIO domain"/>
    <property type="match status" value="1"/>
</dbReference>
<evidence type="ECO:0000313" key="4">
    <source>
        <dbReference type="EMBL" id="CAG5126451.1"/>
    </source>
</evidence>
<dbReference type="Pfam" id="PF13716">
    <property type="entry name" value="CRAL_TRIO_2"/>
    <property type="match status" value="1"/>
</dbReference>
<feature type="non-terminal residue" evidence="4">
    <location>
        <position position="1"/>
    </location>
</feature>
<dbReference type="EMBL" id="CAJHNH020002367">
    <property type="protein sequence ID" value="CAG5126451.1"/>
    <property type="molecule type" value="Genomic_DNA"/>
</dbReference>
<feature type="domain" description="CRAL-TRIO" evidence="2">
    <location>
        <begin position="98"/>
        <end position="256"/>
    </location>
</feature>
<dbReference type="SMART" id="SM00516">
    <property type="entry name" value="SEC14"/>
    <property type="match status" value="1"/>
</dbReference>
<dbReference type="PROSITE" id="PS50191">
    <property type="entry name" value="CRAL_TRIO"/>
    <property type="match status" value="1"/>
</dbReference>
<evidence type="ECO:0000256" key="1">
    <source>
        <dbReference type="SAM" id="MobiDB-lite"/>
    </source>
</evidence>
<dbReference type="InterPro" id="IPR008936">
    <property type="entry name" value="Rho_GTPase_activation_prot"/>
</dbReference>
<dbReference type="PANTHER" id="PTHR45808">
    <property type="entry name" value="RHO GTPASE-ACTIVATING PROTEIN 68F"/>
    <property type="match status" value="1"/>
</dbReference>
<dbReference type="InterPro" id="IPR036865">
    <property type="entry name" value="CRAL-TRIO_dom_sf"/>
</dbReference>
<dbReference type="Gene3D" id="3.40.525.10">
    <property type="entry name" value="CRAL-TRIO lipid binding domain"/>
    <property type="match status" value="1"/>
</dbReference>
<protein>
    <recommendedName>
        <fullName evidence="6">Rho GTPase-activating protein 1</fullName>
    </recommendedName>
</protein>
<sequence length="381" mass="43657">MAEQNDNTGYKTVGNSAADNELNIKEDDLSSTEDPEFDFDNDDDDQDNEGDDFREMKINKEHTANITDGAFREDAVSADGLIDEDFEKELGTAHVEEEAHEFRDAERLGFVEVAGDDLYGRKLIVIYACKLPSNKVFDQQRLLQYIKHTLDKFVEQDYVLVYFHHGLNSGNKPKLSWLVQAYREFDRKYKKNLKMLYLVHPTNFIKVVYRILRPVISAKFGKKIVYVNCLDELRAHVPFDQLSVPQLIYDFDAKKVDKKGIAHSHNGTTQRESKKTQQFGLSLQEIKQKTGQVIPLPVAETIEYLKAAGGDEVEGLFRRCAKLSTIKEVQQKYDNGGKVDFSEYSDPHLAAAILKNFLREITEPLMTYDLFESITQLTCKT</sequence>
<dbReference type="Gene3D" id="1.10.555.10">
    <property type="entry name" value="Rho GTPase activation protein"/>
    <property type="match status" value="1"/>
</dbReference>
<evidence type="ECO:0000313" key="5">
    <source>
        <dbReference type="Proteomes" id="UP000678393"/>
    </source>
</evidence>
<accession>A0A8S3ZHN8</accession>
<dbReference type="GO" id="GO:0005737">
    <property type="term" value="C:cytoplasm"/>
    <property type="evidence" value="ECO:0007669"/>
    <property type="project" value="TreeGrafter"/>
</dbReference>
<dbReference type="OrthoDB" id="19923at2759"/>
<dbReference type="CDD" id="cd00170">
    <property type="entry name" value="SEC14"/>
    <property type="match status" value="1"/>
</dbReference>